<feature type="signal peptide" evidence="4">
    <location>
        <begin position="1"/>
        <end position="19"/>
    </location>
</feature>
<reference evidence="7" key="1">
    <citation type="submission" date="2016-11" db="UniProtKB">
        <authorList>
            <consortium name="WormBaseParasite"/>
        </authorList>
    </citation>
    <scope>IDENTIFICATION</scope>
</reference>
<protein>
    <submittedName>
        <fullName evidence="7">TIL domain-containing protein</fullName>
    </submittedName>
</protein>
<dbReference type="AlphaFoldDB" id="A0A1I7ZCP4"/>
<feature type="chain" id="PRO_5009313271" evidence="4">
    <location>
        <begin position="20"/>
        <end position="148"/>
    </location>
</feature>
<organism evidence="6 7">
    <name type="scientific">Steinernema glaseri</name>
    <dbReference type="NCBI Taxonomy" id="37863"/>
    <lineage>
        <taxon>Eukaryota</taxon>
        <taxon>Metazoa</taxon>
        <taxon>Ecdysozoa</taxon>
        <taxon>Nematoda</taxon>
        <taxon>Chromadorea</taxon>
        <taxon>Rhabditida</taxon>
        <taxon>Tylenchina</taxon>
        <taxon>Panagrolaimomorpha</taxon>
        <taxon>Strongyloidoidea</taxon>
        <taxon>Steinernematidae</taxon>
        <taxon>Steinernema</taxon>
    </lineage>
</organism>
<evidence type="ECO:0000259" key="5">
    <source>
        <dbReference type="Pfam" id="PF01826"/>
    </source>
</evidence>
<dbReference type="PANTHER" id="PTHR23259:SF70">
    <property type="entry name" value="ACCESSORY GLAND PROTEIN ACP62F-RELATED"/>
    <property type="match status" value="1"/>
</dbReference>
<feature type="domain" description="TIL" evidence="5">
    <location>
        <begin position="89"/>
        <end position="141"/>
    </location>
</feature>
<name>A0A1I7ZCP4_9BILA</name>
<dbReference type="InterPro" id="IPR036084">
    <property type="entry name" value="Ser_inhib-like_sf"/>
</dbReference>
<keyword evidence="2" id="KW-0722">Serine protease inhibitor</keyword>
<accession>A0A1I7ZCP4</accession>
<dbReference type="InterPro" id="IPR051368">
    <property type="entry name" value="SerProtInhib-TIL_Domain"/>
</dbReference>
<evidence type="ECO:0000256" key="3">
    <source>
        <dbReference type="ARBA" id="ARBA00023157"/>
    </source>
</evidence>
<keyword evidence="4" id="KW-0732">Signal</keyword>
<evidence type="ECO:0000256" key="1">
    <source>
        <dbReference type="ARBA" id="ARBA00022690"/>
    </source>
</evidence>
<dbReference type="Pfam" id="PF01826">
    <property type="entry name" value="TIL"/>
    <property type="match status" value="1"/>
</dbReference>
<keyword evidence="6" id="KW-1185">Reference proteome</keyword>
<dbReference type="Proteomes" id="UP000095287">
    <property type="component" value="Unplaced"/>
</dbReference>
<keyword evidence="3" id="KW-1015">Disulfide bond</keyword>
<dbReference type="SUPFAM" id="SSF57567">
    <property type="entry name" value="Serine protease inhibitors"/>
    <property type="match status" value="2"/>
</dbReference>
<dbReference type="WBParaSite" id="L893_g25075.t1">
    <property type="protein sequence ID" value="L893_g25075.t1"/>
    <property type="gene ID" value="L893_g25075"/>
</dbReference>
<evidence type="ECO:0000256" key="4">
    <source>
        <dbReference type="SAM" id="SignalP"/>
    </source>
</evidence>
<evidence type="ECO:0000313" key="6">
    <source>
        <dbReference type="Proteomes" id="UP000095287"/>
    </source>
</evidence>
<evidence type="ECO:0000313" key="7">
    <source>
        <dbReference type="WBParaSite" id="L893_g25075.t1"/>
    </source>
</evidence>
<evidence type="ECO:0000256" key="2">
    <source>
        <dbReference type="ARBA" id="ARBA00022900"/>
    </source>
</evidence>
<dbReference type="InterPro" id="IPR002919">
    <property type="entry name" value="TIL_dom"/>
</dbReference>
<keyword evidence="1" id="KW-0646">Protease inhibitor</keyword>
<dbReference type="GO" id="GO:0004867">
    <property type="term" value="F:serine-type endopeptidase inhibitor activity"/>
    <property type="evidence" value="ECO:0007669"/>
    <property type="project" value="UniProtKB-KW"/>
</dbReference>
<dbReference type="PANTHER" id="PTHR23259">
    <property type="entry name" value="RIDDLE"/>
    <property type="match status" value="1"/>
</dbReference>
<dbReference type="Gene3D" id="2.10.25.10">
    <property type="entry name" value="Laminin"/>
    <property type="match status" value="2"/>
</dbReference>
<sequence length="148" mass="15920">MEAFLTSILTELLLVSVKCGTNEEYIPCGPCDSVCGAQIVCASVCQPLGGCGCAKDHVRNSAGKCIPKAECPKTESKAFAPLVGTNSSCPEFETFSKAGKCDRTCQRPTKNCYRVQHEPGCRCIPGYVRNEEKKCVPISTCVSAVFKR</sequence>
<proteinExistence type="predicted"/>
<dbReference type="CDD" id="cd19941">
    <property type="entry name" value="TIL"/>
    <property type="match status" value="2"/>
</dbReference>